<dbReference type="PROSITE" id="PS51257">
    <property type="entry name" value="PROKAR_LIPOPROTEIN"/>
    <property type="match status" value="1"/>
</dbReference>
<organism evidence="2 3">
    <name type="scientific">Mucilaginibacter terrenus</name>
    <dbReference type="NCBI Taxonomy" id="2482727"/>
    <lineage>
        <taxon>Bacteria</taxon>
        <taxon>Pseudomonadati</taxon>
        <taxon>Bacteroidota</taxon>
        <taxon>Sphingobacteriia</taxon>
        <taxon>Sphingobacteriales</taxon>
        <taxon>Sphingobacteriaceae</taxon>
        <taxon>Mucilaginibacter</taxon>
    </lineage>
</organism>
<evidence type="ECO:0000256" key="1">
    <source>
        <dbReference type="SAM" id="SignalP"/>
    </source>
</evidence>
<feature type="signal peptide" evidence="1">
    <location>
        <begin position="1"/>
        <end position="25"/>
    </location>
</feature>
<dbReference type="RefSeq" id="WP_117383520.1">
    <property type="nucleotide sequence ID" value="NZ_QWDE01000002.1"/>
</dbReference>
<dbReference type="AlphaFoldDB" id="A0A3E2NPW0"/>
<dbReference type="EMBL" id="QWDE01000002">
    <property type="protein sequence ID" value="RFZ83045.1"/>
    <property type="molecule type" value="Genomic_DNA"/>
</dbReference>
<evidence type="ECO:0000313" key="3">
    <source>
        <dbReference type="Proteomes" id="UP000260823"/>
    </source>
</evidence>
<evidence type="ECO:0008006" key="4">
    <source>
        <dbReference type="Google" id="ProtNLM"/>
    </source>
</evidence>
<sequence>MIKINLLKKYLIALNAIALIISCKANCEIEELHTISTLKGDGPTGISYMHNVLLKNVSKNCVDSIMMVNLAKNYIDTVKKDKPIDLVCFYNSTSDFDLDEVSQNMEQIDKSCLVKIGFNIKTKQPTDFSFFNQNGQRIYSGTKWLISK</sequence>
<keyword evidence="1" id="KW-0732">Signal</keyword>
<name>A0A3E2NPW0_9SPHI</name>
<keyword evidence="3" id="KW-1185">Reference proteome</keyword>
<gene>
    <name evidence="2" type="ORF">DYU05_12915</name>
</gene>
<accession>A0A3E2NPW0</accession>
<dbReference type="Proteomes" id="UP000260823">
    <property type="component" value="Unassembled WGS sequence"/>
</dbReference>
<comment type="caution">
    <text evidence="2">The sequence shown here is derived from an EMBL/GenBank/DDBJ whole genome shotgun (WGS) entry which is preliminary data.</text>
</comment>
<feature type="chain" id="PRO_5017718610" description="Lipoprotein" evidence="1">
    <location>
        <begin position="26"/>
        <end position="148"/>
    </location>
</feature>
<dbReference type="OrthoDB" id="1495040at2"/>
<protein>
    <recommendedName>
        <fullName evidence="4">Lipoprotein</fullName>
    </recommendedName>
</protein>
<proteinExistence type="predicted"/>
<reference evidence="2 3" key="1">
    <citation type="submission" date="2018-08" db="EMBL/GenBank/DDBJ databases">
        <title>Mucilaginibacter terrae sp. nov., isolated from manganese diggings.</title>
        <authorList>
            <person name="Huang Y."/>
            <person name="Zhou Z."/>
        </authorList>
    </citation>
    <scope>NUCLEOTIDE SEQUENCE [LARGE SCALE GENOMIC DNA]</scope>
    <source>
        <strain evidence="2 3">ZH6</strain>
    </source>
</reference>
<evidence type="ECO:0000313" key="2">
    <source>
        <dbReference type="EMBL" id="RFZ83045.1"/>
    </source>
</evidence>